<organism evidence="2 3">
    <name type="scientific">Pachysolen tannophilus NRRL Y-2460</name>
    <dbReference type="NCBI Taxonomy" id="669874"/>
    <lineage>
        <taxon>Eukaryota</taxon>
        <taxon>Fungi</taxon>
        <taxon>Dikarya</taxon>
        <taxon>Ascomycota</taxon>
        <taxon>Saccharomycotina</taxon>
        <taxon>Pichiomycetes</taxon>
        <taxon>Pachysolenaceae</taxon>
        <taxon>Pachysolen</taxon>
    </lineage>
</organism>
<dbReference type="AlphaFoldDB" id="A0A1E4U393"/>
<dbReference type="PANTHER" id="PTHR37852">
    <property type="entry name" value="YALI0B21208P"/>
    <property type="match status" value="1"/>
</dbReference>
<accession>A0A1E4U393</accession>
<sequence>MNNEGHRFNLNPVYRVPLVMMTTGTIGGFSGLFQGYSKASLQYLAENAHRLPKSKNGWYFYHKRKNYFCLVNSFKTAITNAIKLSVLTGSIFVIEAGLDKFRNCIDFGNTMMATVLSGYIYSNYYGLANTQAKNFMKKGATLGLVLGLLQDGLQYLKGDDVWYLRVFFGIYPRELKSGKLRF</sequence>
<keyword evidence="3" id="KW-1185">Reference proteome</keyword>
<proteinExistence type="predicted"/>
<dbReference type="STRING" id="669874.A0A1E4U393"/>
<evidence type="ECO:0000313" key="3">
    <source>
        <dbReference type="Proteomes" id="UP000094236"/>
    </source>
</evidence>
<dbReference type="EMBL" id="KV454011">
    <property type="protein sequence ID" value="ODV98457.1"/>
    <property type="molecule type" value="Genomic_DNA"/>
</dbReference>
<keyword evidence="1" id="KW-0812">Transmembrane</keyword>
<gene>
    <name evidence="2" type="ORF">PACTADRAFT_36558</name>
</gene>
<dbReference type="Proteomes" id="UP000094236">
    <property type="component" value="Unassembled WGS sequence"/>
</dbReference>
<evidence type="ECO:0000256" key="1">
    <source>
        <dbReference type="SAM" id="Phobius"/>
    </source>
</evidence>
<protein>
    <submittedName>
        <fullName evidence="2">Uncharacterized protein</fullName>
    </submittedName>
</protein>
<dbReference type="OrthoDB" id="5584028at2759"/>
<keyword evidence="1" id="KW-0472">Membrane</keyword>
<name>A0A1E4U393_PACTA</name>
<feature type="transmembrane region" description="Helical" evidence="1">
    <location>
        <begin position="12"/>
        <end position="33"/>
    </location>
</feature>
<dbReference type="PANTHER" id="PTHR37852:SF1">
    <property type="entry name" value="HIG1 DOMAIN-CONTAINING PROTEIN"/>
    <property type="match status" value="1"/>
</dbReference>
<reference evidence="3" key="1">
    <citation type="submission" date="2016-05" db="EMBL/GenBank/DDBJ databases">
        <title>Comparative genomics of biotechnologically important yeasts.</title>
        <authorList>
            <consortium name="DOE Joint Genome Institute"/>
            <person name="Riley R."/>
            <person name="Haridas S."/>
            <person name="Wolfe K.H."/>
            <person name="Lopes M.R."/>
            <person name="Hittinger C.T."/>
            <person name="Goker M."/>
            <person name="Salamov A."/>
            <person name="Wisecaver J."/>
            <person name="Long T.M."/>
            <person name="Aerts A.L."/>
            <person name="Barry K."/>
            <person name="Choi C."/>
            <person name="Clum A."/>
            <person name="Coughlan A.Y."/>
            <person name="Deshpande S."/>
            <person name="Douglass A.P."/>
            <person name="Hanson S.J."/>
            <person name="Klenk H.-P."/>
            <person name="Labutti K."/>
            <person name="Lapidus A."/>
            <person name="Lindquist E."/>
            <person name="Lipzen A."/>
            <person name="Meier-Kolthoff J.P."/>
            <person name="Ohm R.A."/>
            <person name="Otillar R.P."/>
            <person name="Pangilinan J."/>
            <person name="Peng Y."/>
            <person name="Rokas A."/>
            <person name="Rosa C.A."/>
            <person name="Scheuner C."/>
            <person name="Sibirny A.A."/>
            <person name="Slot J.C."/>
            <person name="Stielow J.B."/>
            <person name="Sun H."/>
            <person name="Kurtzman C.P."/>
            <person name="Blackwell M."/>
            <person name="Grigoriev I.V."/>
            <person name="Jeffries T.W."/>
        </authorList>
    </citation>
    <scope>NUCLEOTIDE SEQUENCE [LARGE SCALE GENOMIC DNA]</scope>
    <source>
        <strain evidence="3">NRRL Y-2460</strain>
    </source>
</reference>
<evidence type="ECO:0000313" key="2">
    <source>
        <dbReference type="EMBL" id="ODV98457.1"/>
    </source>
</evidence>
<keyword evidence="1" id="KW-1133">Transmembrane helix</keyword>